<dbReference type="GO" id="GO:0030313">
    <property type="term" value="C:cell envelope"/>
    <property type="evidence" value="ECO:0007669"/>
    <property type="project" value="UniProtKB-SubCell"/>
</dbReference>
<dbReference type="Pfam" id="PF00496">
    <property type="entry name" value="SBP_bac_5"/>
    <property type="match status" value="1"/>
</dbReference>
<comment type="subcellular location">
    <subcellularLocation>
        <location evidence="1">Cell envelope</location>
    </subcellularLocation>
</comment>
<sequence length="541" mass="59513">MKLSQRRALSPHGAALATAVLLLSACSGGTQNTANSSGDAGKPQYGGTLKFYDPVNYKAWQITNTLWSNSNVTTNLADRLTWQNPKTGKIEPWLAESWTVSPDHLKYTFKIRSGVTFSDGSRLDAKVVKHNLDQHAFGDKKLGVAPDEFFANYVGTKAVDPRTVQVRLSKPNAGFLQVLSIYRTGILAESYLKKNWNDKGKLTSLIGSGPFVVAGGNGTTNVALKRRDDYDWAPKGFKHQGKAYLSEIRYTTVPEQSTAVGALQSQQADVVRNIAPDDEETVKGFGGQVKAFPAQGESNQLHISLAANAPTRNLEVRRALQAATDRKEINDIALSPSYGVAKSILVHGTPKAPDGSPYLTYDPAKAKRLLEAAGWKSGSDGIRRKNGKRLSFTLYVTPYYQVSQAVVEVLQSQWKKVGAEVKLKSPSMSQYEAEIGKNTVFAQGQLSRAEPDVLRSEWHSDLTNATYTQLPELNKLLQAQVAEFDQTKRTADIKAVQDYVLKNALAIPLYDETQVFGLRSNVQDFQTEAVARSQFYNTWLS</sequence>
<feature type="domain" description="Solute-binding protein family 5" evidence="6">
    <location>
        <begin position="89"/>
        <end position="463"/>
    </location>
</feature>
<dbReference type="InterPro" id="IPR030678">
    <property type="entry name" value="Peptide/Ni-bd"/>
</dbReference>
<dbReference type="InterPro" id="IPR039424">
    <property type="entry name" value="SBP_5"/>
</dbReference>
<dbReference type="EMBL" id="JAGGLR010000011">
    <property type="protein sequence ID" value="MBP2063176.1"/>
    <property type="molecule type" value="Genomic_DNA"/>
</dbReference>
<dbReference type="SUPFAM" id="SSF53850">
    <property type="entry name" value="Periplasmic binding protein-like II"/>
    <property type="match status" value="1"/>
</dbReference>
<keyword evidence="3" id="KW-0813">Transport</keyword>
<feature type="chain" id="PRO_5039453141" evidence="5">
    <location>
        <begin position="30"/>
        <end position="541"/>
    </location>
</feature>
<name>A0A060ZCB8_9ACTN</name>
<dbReference type="GO" id="GO:0043190">
    <property type="term" value="C:ATP-binding cassette (ABC) transporter complex"/>
    <property type="evidence" value="ECO:0007669"/>
    <property type="project" value="InterPro"/>
</dbReference>
<evidence type="ECO:0000313" key="8">
    <source>
        <dbReference type="EMBL" id="MBP2063176.1"/>
    </source>
</evidence>
<dbReference type="GO" id="GO:1904680">
    <property type="term" value="F:peptide transmembrane transporter activity"/>
    <property type="evidence" value="ECO:0007669"/>
    <property type="project" value="TreeGrafter"/>
</dbReference>
<dbReference type="RefSeq" id="WP_044566989.1">
    <property type="nucleotide sequence ID" value="NZ_BAABDR010000033.1"/>
</dbReference>
<evidence type="ECO:0000256" key="3">
    <source>
        <dbReference type="ARBA" id="ARBA00022448"/>
    </source>
</evidence>
<organism evidence="7">
    <name type="scientific">Streptomyces iranensis</name>
    <dbReference type="NCBI Taxonomy" id="576784"/>
    <lineage>
        <taxon>Bacteria</taxon>
        <taxon>Bacillati</taxon>
        <taxon>Actinomycetota</taxon>
        <taxon>Actinomycetes</taxon>
        <taxon>Kitasatosporales</taxon>
        <taxon>Streptomycetaceae</taxon>
        <taxon>Streptomyces</taxon>
        <taxon>Streptomyces violaceusniger group</taxon>
    </lineage>
</organism>
<evidence type="ECO:0000256" key="5">
    <source>
        <dbReference type="SAM" id="SignalP"/>
    </source>
</evidence>
<dbReference type="PANTHER" id="PTHR30290">
    <property type="entry name" value="PERIPLASMIC BINDING COMPONENT OF ABC TRANSPORTER"/>
    <property type="match status" value="1"/>
</dbReference>
<evidence type="ECO:0000256" key="1">
    <source>
        <dbReference type="ARBA" id="ARBA00004196"/>
    </source>
</evidence>
<dbReference type="PROSITE" id="PS51257">
    <property type="entry name" value="PROKAR_LIPOPROTEIN"/>
    <property type="match status" value="1"/>
</dbReference>
<dbReference type="AlphaFoldDB" id="A0A060ZCB8"/>
<dbReference type="InterPro" id="IPR000914">
    <property type="entry name" value="SBP_5_dom"/>
</dbReference>
<reference evidence="8 9" key="2">
    <citation type="submission" date="2021-03" db="EMBL/GenBank/DDBJ databases">
        <title>Genomic Encyclopedia of Type Strains, Phase IV (KMG-IV): sequencing the most valuable type-strain genomes for metagenomic binning, comparative biology and taxonomic classification.</title>
        <authorList>
            <person name="Goeker M."/>
        </authorList>
    </citation>
    <scope>NUCLEOTIDE SEQUENCE [LARGE SCALE GENOMIC DNA]</scope>
    <source>
        <strain evidence="8 9">DSM 41954</strain>
    </source>
</reference>
<dbReference type="GO" id="GO:0015833">
    <property type="term" value="P:peptide transport"/>
    <property type="evidence" value="ECO:0007669"/>
    <property type="project" value="TreeGrafter"/>
</dbReference>
<proteinExistence type="inferred from homology"/>
<dbReference type="CDD" id="cd08492">
    <property type="entry name" value="PBP2_NikA_DppA_OppA_like_15"/>
    <property type="match status" value="1"/>
</dbReference>
<accession>A0A060ZCB8</accession>
<evidence type="ECO:0000256" key="4">
    <source>
        <dbReference type="ARBA" id="ARBA00022729"/>
    </source>
</evidence>
<keyword evidence="4 5" id="KW-0732">Signal</keyword>
<reference evidence="7" key="1">
    <citation type="submission" date="2014-05" db="EMBL/GenBank/DDBJ databases">
        <authorList>
            <person name="Horn Fabian"/>
        </authorList>
    </citation>
    <scope>NUCLEOTIDE SEQUENCE</scope>
</reference>
<dbReference type="GO" id="GO:0042597">
    <property type="term" value="C:periplasmic space"/>
    <property type="evidence" value="ECO:0007669"/>
    <property type="project" value="UniProtKB-ARBA"/>
</dbReference>
<evidence type="ECO:0000313" key="7">
    <source>
        <dbReference type="EMBL" id="CDR02137.1"/>
    </source>
</evidence>
<dbReference type="PIRSF" id="PIRSF002741">
    <property type="entry name" value="MppA"/>
    <property type="match status" value="1"/>
</dbReference>
<comment type="similarity">
    <text evidence="2">Belongs to the bacterial solute-binding protein 5 family.</text>
</comment>
<dbReference type="EMBL" id="LK022848">
    <property type="protein sequence ID" value="CDR02137.1"/>
    <property type="molecule type" value="Genomic_DNA"/>
</dbReference>
<gene>
    <name evidence="8" type="ORF">J2Z30_004197</name>
    <name evidence="7" type="ORF">SIRAN631</name>
</gene>
<protein>
    <submittedName>
        <fullName evidence="7">ABC peptide transporter binding protein</fullName>
    </submittedName>
    <submittedName>
        <fullName evidence="8">Peptide/nickel transport system substrate-binding protein</fullName>
    </submittedName>
</protein>
<dbReference type="HOGENOM" id="CLU_017028_7_3_11"/>
<dbReference type="Proteomes" id="UP000756710">
    <property type="component" value="Unassembled WGS sequence"/>
</dbReference>
<evidence type="ECO:0000313" key="9">
    <source>
        <dbReference type="Proteomes" id="UP000756710"/>
    </source>
</evidence>
<dbReference type="PANTHER" id="PTHR30290:SF10">
    <property type="entry name" value="PERIPLASMIC OLIGOPEPTIDE-BINDING PROTEIN-RELATED"/>
    <property type="match status" value="1"/>
</dbReference>
<feature type="signal peptide" evidence="5">
    <location>
        <begin position="1"/>
        <end position="29"/>
    </location>
</feature>
<dbReference type="Gene3D" id="3.10.105.10">
    <property type="entry name" value="Dipeptide-binding Protein, Domain 3"/>
    <property type="match status" value="1"/>
</dbReference>
<evidence type="ECO:0000259" key="6">
    <source>
        <dbReference type="Pfam" id="PF00496"/>
    </source>
</evidence>
<keyword evidence="9" id="KW-1185">Reference proteome</keyword>
<dbReference type="Gene3D" id="3.40.190.10">
    <property type="entry name" value="Periplasmic binding protein-like II"/>
    <property type="match status" value="1"/>
</dbReference>
<evidence type="ECO:0000256" key="2">
    <source>
        <dbReference type="ARBA" id="ARBA00005695"/>
    </source>
</evidence>